<comment type="caution">
    <text evidence="1">The sequence shown here is derived from an EMBL/GenBank/DDBJ whole genome shotgun (WGS) entry which is preliminary data.</text>
</comment>
<evidence type="ECO:0000313" key="2">
    <source>
        <dbReference type="Proteomes" id="UP000276133"/>
    </source>
</evidence>
<dbReference type="AlphaFoldDB" id="A0A3M7SZ81"/>
<sequence>MELGICHSKHGHILILNFVLMNYSSNKIAQYSESSKRHKQNFATNFKVMPPIYEEKETSPCYGRGANMVDYTESFDYYKDCVDQCAPCEPCYPNYCYDPCNPNYCYDPCTPNYCYDPCNQNNYCDTSNSCAYPRRRLKYEECFDCEVTPLYAKEEKCLPLAPDYPISLSNPCPPPQLCGPCVLPTIYRKYHNRIGNPEILAEYVDVLDNKCIPTRIFSREYREQEKVRQVGMCYTYKVKRKEASKKNYDKHEKWQPRKVKNSRSHLTRVEPQYADDINVRVRLPNY</sequence>
<keyword evidence="2" id="KW-1185">Reference proteome</keyword>
<dbReference type="Proteomes" id="UP000276133">
    <property type="component" value="Unassembled WGS sequence"/>
</dbReference>
<evidence type="ECO:0000313" key="1">
    <source>
        <dbReference type="EMBL" id="RNA41046.1"/>
    </source>
</evidence>
<protein>
    <submittedName>
        <fullName evidence="1">Uncharacterized protein</fullName>
    </submittedName>
</protein>
<accession>A0A3M7SZ81</accession>
<organism evidence="1 2">
    <name type="scientific">Brachionus plicatilis</name>
    <name type="common">Marine rotifer</name>
    <name type="synonym">Brachionus muelleri</name>
    <dbReference type="NCBI Taxonomy" id="10195"/>
    <lineage>
        <taxon>Eukaryota</taxon>
        <taxon>Metazoa</taxon>
        <taxon>Spiralia</taxon>
        <taxon>Gnathifera</taxon>
        <taxon>Rotifera</taxon>
        <taxon>Eurotatoria</taxon>
        <taxon>Monogononta</taxon>
        <taxon>Pseudotrocha</taxon>
        <taxon>Ploima</taxon>
        <taxon>Brachionidae</taxon>
        <taxon>Brachionus</taxon>
    </lineage>
</organism>
<proteinExistence type="predicted"/>
<gene>
    <name evidence="1" type="ORF">BpHYR1_035045</name>
</gene>
<dbReference type="OrthoDB" id="10560553at2759"/>
<name>A0A3M7SZ81_BRAPC</name>
<dbReference type="EMBL" id="REGN01000561">
    <property type="protein sequence ID" value="RNA41046.1"/>
    <property type="molecule type" value="Genomic_DNA"/>
</dbReference>
<reference evidence="1 2" key="1">
    <citation type="journal article" date="2018" name="Sci. Rep.">
        <title>Genomic signatures of local adaptation to the degree of environmental predictability in rotifers.</title>
        <authorList>
            <person name="Franch-Gras L."/>
            <person name="Hahn C."/>
            <person name="Garcia-Roger E.M."/>
            <person name="Carmona M.J."/>
            <person name="Serra M."/>
            <person name="Gomez A."/>
        </authorList>
    </citation>
    <scope>NUCLEOTIDE SEQUENCE [LARGE SCALE GENOMIC DNA]</scope>
    <source>
        <strain evidence="1">HYR1</strain>
    </source>
</reference>